<dbReference type="EMBL" id="JACEIK010000145">
    <property type="protein sequence ID" value="MCD7450818.1"/>
    <property type="molecule type" value="Genomic_DNA"/>
</dbReference>
<name>A0ABS8RVS5_DATST</name>
<reference evidence="1 2" key="1">
    <citation type="journal article" date="2021" name="BMC Genomics">
        <title>Datura genome reveals duplications of psychoactive alkaloid biosynthetic genes and high mutation rate following tissue culture.</title>
        <authorList>
            <person name="Rajewski A."/>
            <person name="Carter-House D."/>
            <person name="Stajich J."/>
            <person name="Litt A."/>
        </authorList>
    </citation>
    <scope>NUCLEOTIDE SEQUENCE [LARGE SCALE GENOMIC DNA]</scope>
    <source>
        <strain evidence="1">AR-01</strain>
    </source>
</reference>
<sequence>MTLEVLEDSCIFCGISTIQIHCNLHHIPICVLTAEYEEIAGSPQRHIADLSRETEATLPRTEDEIEICDAEILDELTTSRGEFKVRTRTFSEDKCPQVILDNEIHNY</sequence>
<comment type="caution">
    <text evidence="1">The sequence shown here is derived from an EMBL/GenBank/DDBJ whole genome shotgun (WGS) entry which is preliminary data.</text>
</comment>
<gene>
    <name evidence="1" type="ORF">HAX54_008561</name>
</gene>
<organism evidence="1 2">
    <name type="scientific">Datura stramonium</name>
    <name type="common">Jimsonweed</name>
    <name type="synonym">Common thornapple</name>
    <dbReference type="NCBI Taxonomy" id="4076"/>
    <lineage>
        <taxon>Eukaryota</taxon>
        <taxon>Viridiplantae</taxon>
        <taxon>Streptophyta</taxon>
        <taxon>Embryophyta</taxon>
        <taxon>Tracheophyta</taxon>
        <taxon>Spermatophyta</taxon>
        <taxon>Magnoliopsida</taxon>
        <taxon>eudicotyledons</taxon>
        <taxon>Gunneridae</taxon>
        <taxon>Pentapetalae</taxon>
        <taxon>asterids</taxon>
        <taxon>lamiids</taxon>
        <taxon>Solanales</taxon>
        <taxon>Solanaceae</taxon>
        <taxon>Solanoideae</taxon>
        <taxon>Datureae</taxon>
        <taxon>Datura</taxon>
    </lineage>
</organism>
<protein>
    <submittedName>
        <fullName evidence="1">Uncharacterized protein</fullName>
    </submittedName>
</protein>
<evidence type="ECO:0000313" key="2">
    <source>
        <dbReference type="Proteomes" id="UP000823775"/>
    </source>
</evidence>
<keyword evidence="2" id="KW-1185">Reference proteome</keyword>
<proteinExistence type="predicted"/>
<dbReference type="Proteomes" id="UP000823775">
    <property type="component" value="Unassembled WGS sequence"/>
</dbReference>
<accession>A0ABS8RVS5</accession>
<evidence type="ECO:0000313" key="1">
    <source>
        <dbReference type="EMBL" id="MCD7450818.1"/>
    </source>
</evidence>